<dbReference type="OrthoDB" id="8117402at2759"/>
<dbReference type="Proteomes" id="UP000499080">
    <property type="component" value="Unassembled WGS sequence"/>
</dbReference>
<organism evidence="2 3">
    <name type="scientific">Araneus ventricosus</name>
    <name type="common">Orbweaver spider</name>
    <name type="synonym">Epeira ventricosa</name>
    <dbReference type="NCBI Taxonomy" id="182803"/>
    <lineage>
        <taxon>Eukaryota</taxon>
        <taxon>Metazoa</taxon>
        <taxon>Ecdysozoa</taxon>
        <taxon>Arthropoda</taxon>
        <taxon>Chelicerata</taxon>
        <taxon>Arachnida</taxon>
        <taxon>Araneae</taxon>
        <taxon>Araneomorphae</taxon>
        <taxon>Entelegynae</taxon>
        <taxon>Araneoidea</taxon>
        <taxon>Araneidae</taxon>
        <taxon>Araneus</taxon>
    </lineage>
</organism>
<dbReference type="EMBL" id="BGPR01000347">
    <property type="protein sequence ID" value="GBM14732.1"/>
    <property type="molecule type" value="Genomic_DNA"/>
</dbReference>
<reference evidence="2 3" key="1">
    <citation type="journal article" date="2019" name="Sci. Rep.">
        <title>Orb-weaving spider Araneus ventricosus genome elucidates the spidroin gene catalogue.</title>
        <authorList>
            <person name="Kono N."/>
            <person name="Nakamura H."/>
            <person name="Ohtoshi R."/>
            <person name="Moran D.A.P."/>
            <person name="Shinohara A."/>
            <person name="Yoshida Y."/>
            <person name="Fujiwara M."/>
            <person name="Mori M."/>
            <person name="Tomita M."/>
            <person name="Arakawa K."/>
        </authorList>
    </citation>
    <scope>NUCLEOTIDE SEQUENCE [LARGE SCALE GENOMIC DNA]</scope>
</reference>
<keyword evidence="3" id="KW-1185">Reference proteome</keyword>
<proteinExistence type="predicted"/>
<dbReference type="AlphaFoldDB" id="A0A4Y2DD52"/>
<accession>A0A4Y2DD52</accession>
<evidence type="ECO:0000313" key="3">
    <source>
        <dbReference type="Proteomes" id="UP000499080"/>
    </source>
</evidence>
<sequence>MPITKEEWIYIILLAESCTIRHVALTLNATLRKQIVDDTMTELFKKVKRTGSDAGASRSGRPKTATDEGNQSIGQYLSVHKDSSSNPTTNSRLEEAVVVNWPKMMKFKAS</sequence>
<protein>
    <submittedName>
        <fullName evidence="2">Uncharacterized protein</fullName>
    </submittedName>
</protein>
<name>A0A4Y2DD52_ARAVE</name>
<feature type="region of interest" description="Disordered" evidence="1">
    <location>
        <begin position="48"/>
        <end position="74"/>
    </location>
</feature>
<evidence type="ECO:0000313" key="2">
    <source>
        <dbReference type="EMBL" id="GBM14732.1"/>
    </source>
</evidence>
<gene>
    <name evidence="2" type="ORF">AVEN_72005_1</name>
</gene>
<evidence type="ECO:0000256" key="1">
    <source>
        <dbReference type="SAM" id="MobiDB-lite"/>
    </source>
</evidence>
<comment type="caution">
    <text evidence="2">The sequence shown here is derived from an EMBL/GenBank/DDBJ whole genome shotgun (WGS) entry which is preliminary data.</text>
</comment>